<accession>A0A2P5FW23</accession>
<comment type="caution">
    <text evidence="1">The sequence shown here is derived from an EMBL/GenBank/DDBJ whole genome shotgun (WGS) entry which is preliminary data.</text>
</comment>
<gene>
    <name evidence="1" type="ORF">TorRG33x02_022700</name>
</gene>
<dbReference type="InParanoid" id="A0A2P5FW23"/>
<dbReference type="OrthoDB" id="10387762at2759"/>
<evidence type="ECO:0000313" key="2">
    <source>
        <dbReference type="Proteomes" id="UP000237000"/>
    </source>
</evidence>
<name>A0A2P5FW23_TREOI</name>
<reference evidence="2" key="1">
    <citation type="submission" date="2016-06" db="EMBL/GenBank/DDBJ databases">
        <title>Parallel loss of symbiosis genes in relatives of nitrogen-fixing non-legume Parasponia.</title>
        <authorList>
            <person name="Van Velzen R."/>
            <person name="Holmer R."/>
            <person name="Bu F."/>
            <person name="Rutten L."/>
            <person name="Van Zeijl A."/>
            <person name="Liu W."/>
            <person name="Santuari L."/>
            <person name="Cao Q."/>
            <person name="Sharma T."/>
            <person name="Shen D."/>
            <person name="Roswanjaya Y."/>
            <person name="Wardhani T."/>
            <person name="Kalhor M.S."/>
            <person name="Jansen J."/>
            <person name="Van den Hoogen J."/>
            <person name="Gungor B."/>
            <person name="Hartog M."/>
            <person name="Hontelez J."/>
            <person name="Verver J."/>
            <person name="Yang W.-C."/>
            <person name="Schijlen E."/>
            <person name="Repin R."/>
            <person name="Schilthuizen M."/>
            <person name="Schranz E."/>
            <person name="Heidstra R."/>
            <person name="Miyata K."/>
            <person name="Fedorova E."/>
            <person name="Kohlen W."/>
            <person name="Bisseling T."/>
            <person name="Smit S."/>
            <person name="Geurts R."/>
        </authorList>
    </citation>
    <scope>NUCLEOTIDE SEQUENCE [LARGE SCALE GENOMIC DNA]</scope>
    <source>
        <strain evidence="2">cv. RG33-2</strain>
    </source>
</reference>
<sequence>MASPLDRYTIAFLLSAYGFNDYCLKPKPRSETYPIDSALNTNSRLNAATGSSFKGVNLRDAAIGSSFKEVNVQGTHRLVHGIRAGAGAHRVVHDVSHASSRKLAVGVAQKEPVGNSMVAMHKVVDTTLARNHKSASAGQMVGCLDPVVVGQVQSIVPKVDSSTPQASIQ</sequence>
<proteinExistence type="predicted"/>
<evidence type="ECO:0000313" key="1">
    <source>
        <dbReference type="EMBL" id="POO01978.1"/>
    </source>
</evidence>
<dbReference type="Proteomes" id="UP000237000">
    <property type="component" value="Unassembled WGS sequence"/>
</dbReference>
<organism evidence="1 2">
    <name type="scientific">Trema orientale</name>
    <name type="common">Charcoal tree</name>
    <name type="synonym">Celtis orientalis</name>
    <dbReference type="NCBI Taxonomy" id="63057"/>
    <lineage>
        <taxon>Eukaryota</taxon>
        <taxon>Viridiplantae</taxon>
        <taxon>Streptophyta</taxon>
        <taxon>Embryophyta</taxon>
        <taxon>Tracheophyta</taxon>
        <taxon>Spermatophyta</taxon>
        <taxon>Magnoliopsida</taxon>
        <taxon>eudicotyledons</taxon>
        <taxon>Gunneridae</taxon>
        <taxon>Pentapetalae</taxon>
        <taxon>rosids</taxon>
        <taxon>fabids</taxon>
        <taxon>Rosales</taxon>
        <taxon>Cannabaceae</taxon>
        <taxon>Trema</taxon>
    </lineage>
</organism>
<dbReference type="EMBL" id="JXTC01000006">
    <property type="protein sequence ID" value="POO01978.1"/>
    <property type="molecule type" value="Genomic_DNA"/>
</dbReference>
<protein>
    <submittedName>
        <fullName evidence="1">Uncharacterized protein</fullName>
    </submittedName>
</protein>
<feature type="non-terminal residue" evidence="1">
    <location>
        <position position="169"/>
    </location>
</feature>
<dbReference type="AlphaFoldDB" id="A0A2P5FW23"/>
<keyword evidence="2" id="KW-1185">Reference proteome</keyword>